<comment type="caution">
    <text evidence="1">The sequence shown here is derived from an EMBL/GenBank/DDBJ whole genome shotgun (WGS) entry which is preliminary data.</text>
</comment>
<proteinExistence type="predicted"/>
<dbReference type="EMBL" id="JAWDGP010007018">
    <property type="protein sequence ID" value="KAK3731302.1"/>
    <property type="molecule type" value="Genomic_DNA"/>
</dbReference>
<organism evidence="1 2">
    <name type="scientific">Elysia crispata</name>
    <name type="common">lettuce slug</name>
    <dbReference type="NCBI Taxonomy" id="231223"/>
    <lineage>
        <taxon>Eukaryota</taxon>
        <taxon>Metazoa</taxon>
        <taxon>Spiralia</taxon>
        <taxon>Lophotrochozoa</taxon>
        <taxon>Mollusca</taxon>
        <taxon>Gastropoda</taxon>
        <taxon>Heterobranchia</taxon>
        <taxon>Euthyneura</taxon>
        <taxon>Panpulmonata</taxon>
        <taxon>Sacoglossa</taxon>
        <taxon>Placobranchoidea</taxon>
        <taxon>Plakobranchidae</taxon>
        <taxon>Elysia</taxon>
    </lineage>
</organism>
<sequence length="106" mass="12111">MYALALHTVDFLRSLRAPDVLINYVIRRGLTSRRRRSGVNISQSFSQPSADCKHYLFSFSEDLEWDGTKDGLLRDLTILEAESAVSPVALRAKRLLQTFCHHQGEF</sequence>
<evidence type="ECO:0000313" key="2">
    <source>
        <dbReference type="Proteomes" id="UP001283361"/>
    </source>
</evidence>
<accession>A0AAE0Y312</accession>
<dbReference type="AlphaFoldDB" id="A0AAE0Y312"/>
<evidence type="ECO:0000313" key="1">
    <source>
        <dbReference type="EMBL" id="KAK3731302.1"/>
    </source>
</evidence>
<reference evidence="1" key="1">
    <citation type="journal article" date="2023" name="G3 (Bethesda)">
        <title>A reference genome for the long-term kleptoplast-retaining sea slug Elysia crispata morphotype clarki.</title>
        <authorList>
            <person name="Eastman K.E."/>
            <person name="Pendleton A.L."/>
            <person name="Shaikh M.A."/>
            <person name="Suttiyut T."/>
            <person name="Ogas R."/>
            <person name="Tomko P."/>
            <person name="Gavelis G."/>
            <person name="Widhalm J.R."/>
            <person name="Wisecaver J.H."/>
        </authorList>
    </citation>
    <scope>NUCLEOTIDE SEQUENCE</scope>
    <source>
        <strain evidence="1">ECLA1</strain>
    </source>
</reference>
<dbReference type="Proteomes" id="UP001283361">
    <property type="component" value="Unassembled WGS sequence"/>
</dbReference>
<keyword evidence="2" id="KW-1185">Reference proteome</keyword>
<name>A0AAE0Y312_9GAST</name>
<protein>
    <submittedName>
        <fullName evidence="1">Uncharacterized protein</fullName>
    </submittedName>
</protein>
<gene>
    <name evidence="1" type="ORF">RRG08_025844</name>
</gene>